<dbReference type="EMBL" id="BKCJ010005249">
    <property type="protein sequence ID" value="GEU65685.1"/>
    <property type="molecule type" value="Genomic_DNA"/>
</dbReference>
<dbReference type="AlphaFoldDB" id="A0A6L2LZW9"/>
<name>A0A6L2LZW9_TANCI</name>
<evidence type="ECO:0000256" key="1">
    <source>
        <dbReference type="SAM" id="MobiDB-lite"/>
    </source>
</evidence>
<evidence type="ECO:0000259" key="2">
    <source>
        <dbReference type="PROSITE" id="PS50994"/>
    </source>
</evidence>
<sequence>MAQATQSTSSPSQYVPPPPQYAPALQQAPQSTNDAMLATMNQIVNLLSGFQKQFPPTNNQLKTSTNPMTQATIQAGQITTESVQRRAPEECKEKKRAKESQWFKDKALLMEAKEKGVILDAEAEAFLADVVCTSPYAEPLAITTSMAFEVSHEDVYDSDVDEVPHAAVAFMANLMQTGPSTGQGTSNDTEFHSEVQTYDNHFFDNMNLQDLHKYAIGHHNPLYLTSAQLCRPTMYLGDVIVDPVHTPFRVYDSEETLVQAELDKEYDQCVIDKKSLEIENKNLLIQNECLLAKSVSKDICSVVLTSDIVMPISVEPRSNCVKERFKNLELEAEILKVQQLLVKKKNDVLLLKRNIKNSSLNFKSTKNVLKNPQLKEELTAVSIKNDSLRDENVSIKKRYQDLYQSKAESNSNVSSGAAVPEKPKVLAPGLFSMMPKYVSPQKINNGEANTHLPRKETVSLVKKTNVCVNLSTRIKSVTEASKSKSKCETKTHRNLPARSENVKRVDNPLRNLNKRNRVDSSLSVNHTGFILKTVSVCKTCNECLVFGSHDKCGVKNLNSVNAKNLKVKNDANVKQVWKATGKIFASVGSKWKPTGRKFTLGDTCTLTRITKPEVVPLEKLGSVSTSELDRKLKDISTGNPPNAKTKAVNDPVNVNDLSANQLDLKNLGIRCYKHKDRKLKDISTGNPPNAKTKAVNDPVNVNDLSANQMDPKKLGIRCSKFYSILSFQMQFIQIVFWNDQFAAIVGYGNYKIGDTIITQVYYVEASSTKSWLWHRRLNHLNFGTLNELARKDLVRGLPKLKYKKEHLCPLCQLGKSKKSSHSLKTVNTNIEVLNTLYMDLRRPIRVESINRKKYIMLIVDDCTRFGWVRFLRTKDETPEVIKKFIILTQHALNATIRYLRTDNGTEFVNKTLTEFCESVGITHNTSIARTPQQNIVVKRQNRTLMEAARTMLIFAKALMFLWAEAVATACYTLNRFLIHTLHGKTYYELLTGKKPEVKYFWVFLSLCYPTNDYDDLGKMKAKADIDNGVDGPEYTITTSGSKSFKNSVTNEFDSEASSFGTINVNPTQQNNPPIVHGKKWTKDHPLGNAIGDLNRPVSTRRQLKPDAMWCFFNEFLENVEPKNFKEAIQYPCWIDAMQEEIYEFERLAVWELVPTPSHSLVIRLK</sequence>
<feature type="domain" description="Integrase catalytic" evidence="2">
    <location>
        <begin position="827"/>
        <end position="994"/>
    </location>
</feature>
<dbReference type="InterPro" id="IPR039537">
    <property type="entry name" value="Retrotran_Ty1/copia-like"/>
</dbReference>
<dbReference type="InterPro" id="IPR036397">
    <property type="entry name" value="RNaseH_sf"/>
</dbReference>
<organism evidence="3">
    <name type="scientific">Tanacetum cinerariifolium</name>
    <name type="common">Dalmatian daisy</name>
    <name type="synonym">Chrysanthemum cinerariifolium</name>
    <dbReference type="NCBI Taxonomy" id="118510"/>
    <lineage>
        <taxon>Eukaryota</taxon>
        <taxon>Viridiplantae</taxon>
        <taxon>Streptophyta</taxon>
        <taxon>Embryophyta</taxon>
        <taxon>Tracheophyta</taxon>
        <taxon>Spermatophyta</taxon>
        <taxon>Magnoliopsida</taxon>
        <taxon>eudicotyledons</taxon>
        <taxon>Gunneridae</taxon>
        <taxon>Pentapetalae</taxon>
        <taxon>asterids</taxon>
        <taxon>campanulids</taxon>
        <taxon>Asterales</taxon>
        <taxon>Asteraceae</taxon>
        <taxon>Asteroideae</taxon>
        <taxon>Anthemideae</taxon>
        <taxon>Anthemidinae</taxon>
        <taxon>Tanacetum</taxon>
    </lineage>
</organism>
<dbReference type="SUPFAM" id="SSF53098">
    <property type="entry name" value="Ribonuclease H-like"/>
    <property type="match status" value="1"/>
</dbReference>
<dbReference type="Pfam" id="PF00665">
    <property type="entry name" value="rve"/>
    <property type="match status" value="1"/>
</dbReference>
<feature type="compositionally biased region" description="Low complexity" evidence="1">
    <location>
        <begin position="1"/>
        <end position="13"/>
    </location>
</feature>
<dbReference type="Pfam" id="PF13976">
    <property type="entry name" value="gag_pre-integrs"/>
    <property type="match status" value="1"/>
</dbReference>
<proteinExistence type="predicted"/>
<dbReference type="GO" id="GO:0003676">
    <property type="term" value="F:nucleic acid binding"/>
    <property type="evidence" value="ECO:0007669"/>
    <property type="project" value="InterPro"/>
</dbReference>
<dbReference type="InterPro" id="IPR012337">
    <property type="entry name" value="RNaseH-like_sf"/>
</dbReference>
<dbReference type="PANTHER" id="PTHR42648:SF32">
    <property type="entry name" value="RIBONUCLEASE H-LIKE DOMAIN, GAG-PRE-INTEGRASE DOMAIN PROTEIN-RELATED"/>
    <property type="match status" value="1"/>
</dbReference>
<dbReference type="InterPro" id="IPR001584">
    <property type="entry name" value="Integrase_cat-core"/>
</dbReference>
<dbReference type="Gene3D" id="3.30.420.10">
    <property type="entry name" value="Ribonuclease H-like superfamily/Ribonuclease H"/>
    <property type="match status" value="1"/>
</dbReference>
<protein>
    <submittedName>
        <fullName evidence="3">Retrovirus-related Pol polyprotein from transposon TNT 1-94</fullName>
    </submittedName>
</protein>
<accession>A0A6L2LZW9</accession>
<feature type="region of interest" description="Disordered" evidence="1">
    <location>
        <begin position="1"/>
        <end position="29"/>
    </location>
</feature>
<dbReference type="InterPro" id="IPR025724">
    <property type="entry name" value="GAG-pre-integrase_dom"/>
</dbReference>
<dbReference type="GO" id="GO:0015074">
    <property type="term" value="P:DNA integration"/>
    <property type="evidence" value="ECO:0007669"/>
    <property type="project" value="InterPro"/>
</dbReference>
<evidence type="ECO:0000313" key="3">
    <source>
        <dbReference type="EMBL" id="GEU65685.1"/>
    </source>
</evidence>
<comment type="caution">
    <text evidence="3">The sequence shown here is derived from an EMBL/GenBank/DDBJ whole genome shotgun (WGS) entry which is preliminary data.</text>
</comment>
<dbReference type="PROSITE" id="PS50994">
    <property type="entry name" value="INTEGRASE"/>
    <property type="match status" value="1"/>
</dbReference>
<gene>
    <name evidence="3" type="ORF">Tci_037663</name>
</gene>
<reference evidence="3" key="1">
    <citation type="journal article" date="2019" name="Sci. Rep.">
        <title>Draft genome of Tanacetum cinerariifolium, the natural source of mosquito coil.</title>
        <authorList>
            <person name="Yamashiro T."/>
            <person name="Shiraishi A."/>
            <person name="Satake H."/>
            <person name="Nakayama K."/>
        </authorList>
    </citation>
    <scope>NUCLEOTIDE SEQUENCE</scope>
</reference>
<dbReference type="PANTHER" id="PTHR42648">
    <property type="entry name" value="TRANSPOSASE, PUTATIVE-RELATED"/>
    <property type="match status" value="1"/>
</dbReference>